<dbReference type="AlphaFoldDB" id="A0A5J4WWH5"/>
<keyword evidence="1" id="KW-0732">Signal</keyword>
<proteinExistence type="predicted"/>
<evidence type="ECO:0000313" key="3">
    <source>
        <dbReference type="EMBL" id="KAA6399402.1"/>
    </source>
</evidence>
<gene>
    <name evidence="2" type="ORF">EZS28_005071</name>
    <name evidence="3" type="ORF">EZS28_005075</name>
</gene>
<feature type="signal peptide" evidence="1">
    <location>
        <begin position="1"/>
        <end position="15"/>
    </location>
</feature>
<feature type="chain" id="PRO_5036370596" evidence="1">
    <location>
        <begin position="16"/>
        <end position="463"/>
    </location>
</feature>
<name>A0A5J4WWH5_9EUKA</name>
<comment type="caution">
    <text evidence="2">The sequence shown here is derived from an EMBL/GenBank/DDBJ whole genome shotgun (WGS) entry which is preliminary data.</text>
</comment>
<sequence>MRLVLFLFFAHFVSAATIYVSPRGSDVAGCGVKQDNTQCKTVGYSLSRLSQIPGSDSIVFELMQTYDETYGFDRTVSNVTMGYAYPRVRIISSSSPDFKYWIRAYDNSATTLYQMNITVFVDNNWANQHTAIALVKGHNAFVNFNYSYIDYAEGFLSERALKLSGSLLFSQENGHINFQYTYVDNAYFNIGHVFRSSMGSDITVSNSNFTNLYNVEGDEENDSLGGTVLGGKIHRGTLISFDIVTVNGSRSHKRDDTDLDGGSIAVEIYQGGELRLNICYFYNSNVGPRGTEHDFSQGGAIYIKTHTYGAPWATDFIFTGVKYEGCSASEGYAMYLVTESIIQSTILESHFGVHFADYEQFMPLLRIGEFFRGNTEDVDENRSLYLGDYITPGTPPTDSTIYVGQSNISKITFPCGNQSSPCSLLNVGIDLLETGSYNKFQLVGTTQLEQRSTITPPTHNSNG</sequence>
<dbReference type="EMBL" id="SNRW01000762">
    <property type="protein sequence ID" value="KAA6399398.1"/>
    <property type="molecule type" value="Genomic_DNA"/>
</dbReference>
<evidence type="ECO:0000256" key="1">
    <source>
        <dbReference type="SAM" id="SignalP"/>
    </source>
</evidence>
<dbReference type="Proteomes" id="UP000324800">
    <property type="component" value="Unassembled WGS sequence"/>
</dbReference>
<organism evidence="2 4">
    <name type="scientific">Streblomastix strix</name>
    <dbReference type="NCBI Taxonomy" id="222440"/>
    <lineage>
        <taxon>Eukaryota</taxon>
        <taxon>Metamonada</taxon>
        <taxon>Preaxostyla</taxon>
        <taxon>Oxymonadida</taxon>
        <taxon>Streblomastigidae</taxon>
        <taxon>Streblomastix</taxon>
    </lineage>
</organism>
<protein>
    <submittedName>
        <fullName evidence="2">Uncharacterized protein</fullName>
    </submittedName>
</protein>
<accession>A0A5J4WWH5</accession>
<evidence type="ECO:0000313" key="4">
    <source>
        <dbReference type="Proteomes" id="UP000324800"/>
    </source>
</evidence>
<reference evidence="2 4" key="1">
    <citation type="submission" date="2019-03" db="EMBL/GenBank/DDBJ databases">
        <title>Single cell metagenomics reveals metabolic interactions within the superorganism composed of flagellate Streblomastix strix and complex community of Bacteroidetes bacteria on its surface.</title>
        <authorList>
            <person name="Treitli S.C."/>
            <person name="Kolisko M."/>
            <person name="Husnik F."/>
            <person name="Keeling P."/>
            <person name="Hampl V."/>
        </authorList>
    </citation>
    <scope>NUCLEOTIDE SEQUENCE [LARGE SCALE GENOMIC DNA]</scope>
    <source>
        <strain evidence="2">ST1C</strain>
    </source>
</reference>
<dbReference type="EMBL" id="SNRW01000762">
    <property type="protein sequence ID" value="KAA6399402.1"/>
    <property type="molecule type" value="Genomic_DNA"/>
</dbReference>
<feature type="non-terminal residue" evidence="2">
    <location>
        <position position="463"/>
    </location>
</feature>
<evidence type="ECO:0000313" key="2">
    <source>
        <dbReference type="EMBL" id="KAA6399398.1"/>
    </source>
</evidence>